<dbReference type="InterPro" id="IPR036052">
    <property type="entry name" value="TrpB-like_PALP_sf"/>
</dbReference>
<dbReference type="InterPro" id="IPR000634">
    <property type="entry name" value="Ser/Thr_deHydtase_PyrdxlP-BS"/>
</dbReference>
<reference evidence="9 10" key="1">
    <citation type="submission" date="2023-05" db="EMBL/GenBank/DDBJ databases">
        <title>A 100% complete, gapless, phased diploid assembly of the Scenedesmus obliquus UTEX 3031 genome.</title>
        <authorList>
            <person name="Biondi T.C."/>
            <person name="Hanschen E.R."/>
            <person name="Kwon T."/>
            <person name="Eng W."/>
            <person name="Kruse C.P.S."/>
            <person name="Koehler S.I."/>
            <person name="Kunde Y."/>
            <person name="Gleasner C.D."/>
            <person name="You Mak K.T."/>
            <person name="Polle J."/>
            <person name="Hovde B.T."/>
            <person name="Starkenburg S.R."/>
        </authorList>
    </citation>
    <scope>NUCLEOTIDE SEQUENCE [LARGE SCALE GENOMIC DNA]</scope>
    <source>
        <strain evidence="9 10">DOE0152z</strain>
    </source>
</reference>
<gene>
    <name evidence="9" type="ORF">OEZ85_008156</name>
</gene>
<evidence type="ECO:0000259" key="8">
    <source>
        <dbReference type="Pfam" id="PF00291"/>
    </source>
</evidence>
<proteinExistence type="inferred from homology"/>
<evidence type="ECO:0000256" key="2">
    <source>
        <dbReference type="ARBA" id="ARBA00001933"/>
    </source>
</evidence>
<dbReference type="EMBL" id="CP126208">
    <property type="protein sequence ID" value="WIA08732.1"/>
    <property type="molecule type" value="Genomic_DNA"/>
</dbReference>
<organism evidence="9 10">
    <name type="scientific">Tetradesmus obliquus</name>
    <name type="common">Green alga</name>
    <name type="synonym">Acutodesmus obliquus</name>
    <dbReference type="NCBI Taxonomy" id="3088"/>
    <lineage>
        <taxon>Eukaryota</taxon>
        <taxon>Viridiplantae</taxon>
        <taxon>Chlorophyta</taxon>
        <taxon>core chlorophytes</taxon>
        <taxon>Chlorophyceae</taxon>
        <taxon>CS clade</taxon>
        <taxon>Sphaeropleales</taxon>
        <taxon>Scenedesmaceae</taxon>
        <taxon>Tetradesmus</taxon>
    </lineage>
</organism>
<evidence type="ECO:0000256" key="5">
    <source>
        <dbReference type="ARBA" id="ARBA00010869"/>
    </source>
</evidence>
<comment type="cofactor">
    <cofactor evidence="4">
        <name>Mg(2+)</name>
        <dbReference type="ChEBI" id="CHEBI:18420"/>
    </cofactor>
</comment>
<evidence type="ECO:0000256" key="6">
    <source>
        <dbReference type="ARBA" id="ARBA00022842"/>
    </source>
</evidence>
<feature type="domain" description="Tryptophan synthase beta chain-like PALP" evidence="8">
    <location>
        <begin position="24"/>
        <end position="307"/>
    </location>
</feature>
<keyword evidence="7" id="KW-0663">Pyridoxal phosphate</keyword>
<accession>A0ABY8TJY3</accession>
<protein>
    <recommendedName>
        <fullName evidence="8">Tryptophan synthase beta chain-like PALP domain-containing protein</fullName>
    </recommendedName>
</protein>
<dbReference type="Pfam" id="PF00291">
    <property type="entry name" value="PALP"/>
    <property type="match status" value="1"/>
</dbReference>
<evidence type="ECO:0000256" key="4">
    <source>
        <dbReference type="ARBA" id="ARBA00001946"/>
    </source>
</evidence>
<comment type="cofactor">
    <cofactor evidence="1">
        <name>Ca(2+)</name>
        <dbReference type="ChEBI" id="CHEBI:29108"/>
    </cofactor>
</comment>
<dbReference type="CDD" id="cd01562">
    <property type="entry name" value="Thr-dehyd"/>
    <property type="match status" value="1"/>
</dbReference>
<comment type="similarity">
    <text evidence="5">Belongs to the serine/threonine dehydratase family.</text>
</comment>
<evidence type="ECO:0000313" key="10">
    <source>
        <dbReference type="Proteomes" id="UP001244341"/>
    </source>
</evidence>
<comment type="cofactor">
    <cofactor evidence="2">
        <name>pyridoxal 5'-phosphate</name>
        <dbReference type="ChEBI" id="CHEBI:597326"/>
    </cofactor>
</comment>
<dbReference type="SUPFAM" id="SSF53686">
    <property type="entry name" value="Tryptophan synthase beta subunit-like PLP-dependent enzymes"/>
    <property type="match status" value="1"/>
</dbReference>
<evidence type="ECO:0000256" key="7">
    <source>
        <dbReference type="ARBA" id="ARBA00022898"/>
    </source>
</evidence>
<dbReference type="Gene3D" id="3.40.50.1100">
    <property type="match status" value="2"/>
</dbReference>
<dbReference type="PANTHER" id="PTHR43050">
    <property type="entry name" value="SERINE / THREONINE RACEMASE FAMILY MEMBER"/>
    <property type="match status" value="1"/>
</dbReference>
<dbReference type="InterPro" id="IPR001926">
    <property type="entry name" value="TrpB-like_PALP"/>
</dbReference>
<dbReference type="PANTHER" id="PTHR43050:SF1">
    <property type="entry name" value="SERINE RACEMASE"/>
    <property type="match status" value="1"/>
</dbReference>
<dbReference type="Proteomes" id="UP001244341">
    <property type="component" value="Chromosome 1b"/>
</dbReference>
<evidence type="ECO:0000256" key="3">
    <source>
        <dbReference type="ARBA" id="ARBA00001936"/>
    </source>
</evidence>
<keyword evidence="6" id="KW-0460">Magnesium</keyword>
<sequence length="375" mass="38796">MAEQQTLYAASLDDIRAAAERIRGHAHITPVLTSTTLDRLAGHKLKFKCEIFQKGGAFKFRGAFNSVQQLSPEQAEKGVVTHRQVLLCSGNHAAALALAAQLRGIPAYIVVPNNAPACKLAAVKEYGGSLILCEPTMAAREATAAKVAGETGATFVPPYDYGPVIAGQGTIGLELLQQVPELDVVVVPVSGGGMLSGITLAAKALKPGIVVIAAEPCGSNDAADVAASKRAGQLVTDLPKPVTIADGLQARLGQHTWPVVRDLVDGVVAISDAEIVAAMQLLFERMKLVVEPSGAAGLAAVLSKDFAAELAKARAHTAARAAGSDTAAAAAAAGSQLAGDGSHDQQQQLNVGVILCGGNLDFKDFWKLDNWQPAH</sequence>
<evidence type="ECO:0000313" key="9">
    <source>
        <dbReference type="EMBL" id="WIA08732.1"/>
    </source>
</evidence>
<name>A0ABY8TJY3_TETOB</name>
<evidence type="ECO:0000256" key="1">
    <source>
        <dbReference type="ARBA" id="ARBA00001913"/>
    </source>
</evidence>
<dbReference type="PROSITE" id="PS00165">
    <property type="entry name" value="DEHYDRATASE_SER_THR"/>
    <property type="match status" value="1"/>
</dbReference>
<comment type="cofactor">
    <cofactor evidence="3">
        <name>Mn(2+)</name>
        <dbReference type="ChEBI" id="CHEBI:29035"/>
    </cofactor>
</comment>
<keyword evidence="10" id="KW-1185">Reference proteome</keyword>